<keyword evidence="11" id="KW-1133">Transmembrane helix</keyword>
<evidence type="ECO:0000256" key="6">
    <source>
        <dbReference type="ARBA" id="ARBA00022771"/>
    </source>
</evidence>
<keyword evidence="15" id="KW-1185">Reference proteome</keyword>
<dbReference type="InterPro" id="IPR045103">
    <property type="entry name" value="RNF5/RNF185-like"/>
</dbReference>
<comment type="function">
    <text evidence="11">E3 ubiquitin-protein ligase.</text>
</comment>
<dbReference type="EC" id="2.3.2.27" evidence="11"/>
<keyword evidence="4 11" id="KW-0808">Transferase</keyword>
<dbReference type="EnsemblPlants" id="Kaladp0520s0007.1.v1.1">
    <property type="protein sequence ID" value="Kaladp0520s0007.1.v1.1.CDS.1"/>
    <property type="gene ID" value="Kaladp0520s0007.v1.1"/>
</dbReference>
<organism evidence="14 15">
    <name type="scientific">Kalanchoe fedtschenkoi</name>
    <name type="common">Lavender scallops</name>
    <name type="synonym">South American air plant</name>
    <dbReference type="NCBI Taxonomy" id="63787"/>
    <lineage>
        <taxon>Eukaryota</taxon>
        <taxon>Viridiplantae</taxon>
        <taxon>Streptophyta</taxon>
        <taxon>Embryophyta</taxon>
        <taxon>Tracheophyta</taxon>
        <taxon>Spermatophyta</taxon>
        <taxon>Magnoliopsida</taxon>
        <taxon>eudicotyledons</taxon>
        <taxon>Gunneridae</taxon>
        <taxon>Pentapetalae</taxon>
        <taxon>Saxifragales</taxon>
        <taxon>Crassulaceae</taxon>
        <taxon>Kalanchoe</taxon>
    </lineage>
</organism>
<sequence>MSGEFGESMSQPPRNSYSSNSGSSGDAGDFECNICFDLAQDPIVTLCGHLFCWPCLYKWLTFHSNSKGCPVCKAIVEEDKLVPIYGRGKNSKDPRIKTMQDANIPRRPMAQRPDTAPTRLPEVHLPHFPHQGFGFHGGLGGGFAPMASARFGNFTFSAAFGGLFPSLFSHNVHGFPTASIYGNVSGFPHAHGYSSNAFHRGHGHGYPWSPSTRQDTSLKMLLFFVLFCVVAAFIML</sequence>
<evidence type="ECO:0000256" key="9">
    <source>
        <dbReference type="ARBA" id="ARBA00023136"/>
    </source>
</evidence>
<keyword evidence="9 11" id="KW-0472">Membrane</keyword>
<dbReference type="PANTHER" id="PTHR12313">
    <property type="entry name" value="E3 UBIQUITIN-PROTEIN LIGASE RNF5-RELATED"/>
    <property type="match status" value="1"/>
</dbReference>
<evidence type="ECO:0000256" key="4">
    <source>
        <dbReference type="ARBA" id="ARBA00022679"/>
    </source>
</evidence>
<dbReference type="InterPro" id="IPR001841">
    <property type="entry name" value="Znf_RING"/>
</dbReference>
<dbReference type="InterPro" id="IPR013083">
    <property type="entry name" value="Znf_RING/FYVE/PHD"/>
</dbReference>
<feature type="transmembrane region" description="Helical" evidence="11">
    <location>
        <begin position="218"/>
        <end position="235"/>
    </location>
</feature>
<comment type="catalytic activity">
    <reaction evidence="1 11">
        <text>S-ubiquitinyl-[E2 ubiquitin-conjugating enzyme]-L-cysteine + [acceptor protein]-L-lysine = [E2 ubiquitin-conjugating enzyme]-L-cysteine + N(6)-ubiquitinyl-[acceptor protein]-L-lysine.</text>
        <dbReference type="EC" id="2.3.2.27"/>
    </reaction>
</comment>
<evidence type="ECO:0000256" key="12">
    <source>
        <dbReference type="SAM" id="MobiDB-lite"/>
    </source>
</evidence>
<dbReference type="SUPFAM" id="SSF57850">
    <property type="entry name" value="RING/U-box"/>
    <property type="match status" value="1"/>
</dbReference>
<dbReference type="PROSITE" id="PS50089">
    <property type="entry name" value="ZF_RING_2"/>
    <property type="match status" value="1"/>
</dbReference>
<evidence type="ECO:0000256" key="2">
    <source>
        <dbReference type="ARBA" id="ARBA00004308"/>
    </source>
</evidence>
<dbReference type="GO" id="GO:0008270">
    <property type="term" value="F:zinc ion binding"/>
    <property type="evidence" value="ECO:0007669"/>
    <property type="project" value="UniProtKB-KW"/>
</dbReference>
<name>A0A7N0VBR0_KALFE</name>
<comment type="domain">
    <text evidence="11">The RING-type zinc finger domain is responsible for E3 ligase activity.</text>
</comment>
<comment type="pathway">
    <text evidence="3 11">Protein modification; protein ubiquitination.</text>
</comment>
<evidence type="ECO:0000256" key="8">
    <source>
        <dbReference type="ARBA" id="ARBA00022833"/>
    </source>
</evidence>
<keyword evidence="5 11" id="KW-0479">Metal-binding</keyword>
<comment type="subcellular location">
    <subcellularLocation>
        <location evidence="2">Endomembrane system</location>
    </subcellularLocation>
    <subcellularLocation>
        <location evidence="11">Endoplasmic reticulum membrane</location>
        <topology evidence="11">Single-pass type IV membrane protein</topology>
    </subcellularLocation>
</comment>
<accession>A0A7N0VBR0</accession>
<dbReference type="Pfam" id="PF00097">
    <property type="entry name" value="zf-C3HC4"/>
    <property type="match status" value="1"/>
</dbReference>
<evidence type="ECO:0000313" key="14">
    <source>
        <dbReference type="EnsemblPlants" id="Kaladp0520s0007.1.v1.1.CDS.1"/>
    </source>
</evidence>
<dbReference type="UniPathway" id="UPA00143"/>
<dbReference type="SMART" id="SM00184">
    <property type="entry name" value="RING"/>
    <property type="match status" value="1"/>
</dbReference>
<dbReference type="AlphaFoldDB" id="A0A7N0VBR0"/>
<dbReference type="InterPro" id="IPR018957">
    <property type="entry name" value="Znf_C3HC4_RING-type"/>
</dbReference>
<evidence type="ECO:0000259" key="13">
    <source>
        <dbReference type="PROSITE" id="PS50089"/>
    </source>
</evidence>
<protein>
    <recommendedName>
        <fullName evidence="11">E3 ubiquitin-protein ligase RMA</fullName>
        <ecNumber evidence="11">2.3.2.27</ecNumber>
    </recommendedName>
    <alternativeName>
        <fullName evidence="11">Protein RING membrane-anchor</fullName>
    </alternativeName>
    <alternativeName>
        <fullName evidence="11">RING-type E3 ubiquitin transferase RMA</fullName>
    </alternativeName>
</protein>
<dbReference type="Proteomes" id="UP000594263">
    <property type="component" value="Unplaced"/>
</dbReference>
<evidence type="ECO:0000256" key="3">
    <source>
        <dbReference type="ARBA" id="ARBA00004906"/>
    </source>
</evidence>
<keyword evidence="7 11" id="KW-0833">Ubl conjugation pathway</keyword>
<dbReference type="GO" id="GO:0006511">
    <property type="term" value="P:ubiquitin-dependent protein catabolic process"/>
    <property type="evidence" value="ECO:0007669"/>
    <property type="project" value="UniProtKB-UniRule"/>
</dbReference>
<dbReference type="Gramene" id="Kaladp0520s0007.1.v1.1">
    <property type="protein sequence ID" value="Kaladp0520s0007.1.v1.1.CDS.1"/>
    <property type="gene ID" value="Kaladp0520s0007.v1.1"/>
</dbReference>
<dbReference type="GO" id="GO:0005789">
    <property type="term" value="C:endoplasmic reticulum membrane"/>
    <property type="evidence" value="ECO:0007669"/>
    <property type="project" value="UniProtKB-SubCell"/>
</dbReference>
<proteinExistence type="predicted"/>
<dbReference type="OMA" id="NHGFAHH"/>
<dbReference type="GO" id="GO:0061630">
    <property type="term" value="F:ubiquitin protein ligase activity"/>
    <property type="evidence" value="ECO:0007669"/>
    <property type="project" value="UniProtKB-UniRule"/>
</dbReference>
<evidence type="ECO:0000256" key="10">
    <source>
        <dbReference type="PROSITE-ProRule" id="PRU00175"/>
    </source>
</evidence>
<dbReference type="InterPro" id="IPR017907">
    <property type="entry name" value="Znf_RING_CS"/>
</dbReference>
<dbReference type="GO" id="GO:0016567">
    <property type="term" value="P:protein ubiquitination"/>
    <property type="evidence" value="ECO:0007669"/>
    <property type="project" value="UniProtKB-UniPathway"/>
</dbReference>
<keyword evidence="11" id="KW-0812">Transmembrane</keyword>
<evidence type="ECO:0000256" key="1">
    <source>
        <dbReference type="ARBA" id="ARBA00000900"/>
    </source>
</evidence>
<dbReference type="PROSITE" id="PS00518">
    <property type="entry name" value="ZF_RING_1"/>
    <property type="match status" value="1"/>
</dbReference>
<feature type="region of interest" description="Disordered" evidence="12">
    <location>
        <begin position="1"/>
        <end position="22"/>
    </location>
</feature>
<evidence type="ECO:0000313" key="15">
    <source>
        <dbReference type="Proteomes" id="UP000594263"/>
    </source>
</evidence>
<dbReference type="CDD" id="cd16745">
    <property type="entry name" value="RING-HC_AtRMA-like"/>
    <property type="match status" value="1"/>
</dbReference>
<keyword evidence="6 10" id="KW-0863">Zinc-finger</keyword>
<keyword evidence="8 11" id="KW-0862">Zinc</keyword>
<evidence type="ECO:0000256" key="11">
    <source>
        <dbReference type="RuleBase" id="RU369090"/>
    </source>
</evidence>
<evidence type="ECO:0000256" key="5">
    <source>
        <dbReference type="ARBA" id="ARBA00022723"/>
    </source>
</evidence>
<reference evidence="14" key="1">
    <citation type="submission" date="2021-01" db="UniProtKB">
        <authorList>
            <consortium name="EnsemblPlants"/>
        </authorList>
    </citation>
    <scope>IDENTIFICATION</scope>
</reference>
<evidence type="ECO:0000256" key="7">
    <source>
        <dbReference type="ARBA" id="ARBA00022786"/>
    </source>
</evidence>
<keyword evidence="11" id="KW-0256">Endoplasmic reticulum</keyword>
<feature type="domain" description="RING-type" evidence="13">
    <location>
        <begin position="32"/>
        <end position="73"/>
    </location>
</feature>
<dbReference type="Gene3D" id="3.30.40.10">
    <property type="entry name" value="Zinc/RING finger domain, C3HC4 (zinc finger)"/>
    <property type="match status" value="1"/>
</dbReference>